<dbReference type="GO" id="GO:0015074">
    <property type="term" value="P:DNA integration"/>
    <property type="evidence" value="ECO:0007669"/>
    <property type="project" value="InterPro"/>
</dbReference>
<dbReference type="GO" id="GO:0003676">
    <property type="term" value="F:nucleic acid binding"/>
    <property type="evidence" value="ECO:0007669"/>
    <property type="project" value="InterPro"/>
</dbReference>
<dbReference type="EMBL" id="CACVBM020001451">
    <property type="protein sequence ID" value="CAA7050453.1"/>
    <property type="molecule type" value="Genomic_DNA"/>
</dbReference>
<dbReference type="Pfam" id="PF14223">
    <property type="entry name" value="Retrotran_gag_2"/>
    <property type="match status" value="1"/>
</dbReference>
<dbReference type="PROSITE" id="PS50994">
    <property type="entry name" value="INTEGRASE"/>
    <property type="match status" value="1"/>
</dbReference>
<organism evidence="3 4">
    <name type="scientific">Microthlaspi erraticum</name>
    <dbReference type="NCBI Taxonomy" id="1685480"/>
    <lineage>
        <taxon>Eukaryota</taxon>
        <taxon>Viridiplantae</taxon>
        <taxon>Streptophyta</taxon>
        <taxon>Embryophyta</taxon>
        <taxon>Tracheophyta</taxon>
        <taxon>Spermatophyta</taxon>
        <taxon>Magnoliopsida</taxon>
        <taxon>eudicotyledons</taxon>
        <taxon>Gunneridae</taxon>
        <taxon>Pentapetalae</taxon>
        <taxon>rosids</taxon>
        <taxon>malvids</taxon>
        <taxon>Brassicales</taxon>
        <taxon>Brassicaceae</taxon>
        <taxon>Coluteocarpeae</taxon>
        <taxon>Microthlaspi</taxon>
    </lineage>
</organism>
<accession>A0A6D2K843</accession>
<feature type="compositionally biased region" description="Pro residues" evidence="1">
    <location>
        <begin position="291"/>
        <end position="312"/>
    </location>
</feature>
<dbReference type="Pfam" id="PF13976">
    <property type="entry name" value="gag_pre-integrs"/>
    <property type="match status" value="1"/>
</dbReference>
<dbReference type="InterPro" id="IPR036397">
    <property type="entry name" value="RNaseH_sf"/>
</dbReference>
<gene>
    <name evidence="3" type="ORF">MERR_LOCUS37688</name>
</gene>
<proteinExistence type="predicted"/>
<dbReference type="InterPro" id="IPR012337">
    <property type="entry name" value="RNaseH-like_sf"/>
</dbReference>
<dbReference type="Gene3D" id="3.30.420.10">
    <property type="entry name" value="Ribonuclease H-like superfamily/Ribonuclease H"/>
    <property type="match status" value="1"/>
</dbReference>
<evidence type="ECO:0000256" key="1">
    <source>
        <dbReference type="SAM" id="MobiDB-lite"/>
    </source>
</evidence>
<feature type="compositionally biased region" description="Low complexity" evidence="1">
    <location>
        <begin position="230"/>
        <end position="239"/>
    </location>
</feature>
<feature type="compositionally biased region" description="Low complexity" evidence="1">
    <location>
        <begin position="253"/>
        <end position="281"/>
    </location>
</feature>
<dbReference type="InterPro" id="IPR001584">
    <property type="entry name" value="Integrase_cat-core"/>
</dbReference>
<dbReference type="PANTHER" id="PTHR47481:SF41">
    <property type="entry name" value="COPIA-LIKE POLYPROTEIN_RETROTRANSPOSON"/>
    <property type="match status" value="1"/>
</dbReference>
<dbReference type="InterPro" id="IPR025724">
    <property type="entry name" value="GAG-pre-integrase_dom"/>
</dbReference>
<dbReference type="AlphaFoldDB" id="A0A6D2K843"/>
<feature type="domain" description="Integrase catalytic" evidence="2">
    <location>
        <begin position="352"/>
        <end position="535"/>
    </location>
</feature>
<feature type="region of interest" description="Disordered" evidence="1">
    <location>
        <begin position="210"/>
        <end position="319"/>
    </location>
</feature>
<dbReference type="Proteomes" id="UP000467841">
    <property type="component" value="Unassembled WGS sequence"/>
</dbReference>
<evidence type="ECO:0000259" key="2">
    <source>
        <dbReference type="PROSITE" id="PS50994"/>
    </source>
</evidence>
<dbReference type="Pfam" id="PF25597">
    <property type="entry name" value="SH3_retrovirus"/>
    <property type="match status" value="1"/>
</dbReference>
<dbReference type="InterPro" id="IPR057670">
    <property type="entry name" value="SH3_retrovirus"/>
</dbReference>
<protein>
    <recommendedName>
        <fullName evidence="2">Integrase catalytic domain-containing protein</fullName>
    </recommendedName>
</protein>
<dbReference type="PANTHER" id="PTHR47481">
    <property type="match status" value="1"/>
</dbReference>
<dbReference type="SUPFAM" id="SSF53098">
    <property type="entry name" value="Ribonuclease H-like"/>
    <property type="match status" value="1"/>
</dbReference>
<name>A0A6D2K843_9BRAS</name>
<comment type="caution">
    <text evidence="3">The sequence shown here is derived from an EMBL/GenBank/DDBJ whole genome shotgun (WGS) entry which is preliminary data.</text>
</comment>
<dbReference type="OrthoDB" id="414945at2759"/>
<evidence type="ECO:0000313" key="4">
    <source>
        <dbReference type="Proteomes" id="UP000467841"/>
    </source>
</evidence>
<feature type="compositionally biased region" description="Basic residues" evidence="1">
    <location>
        <begin position="240"/>
        <end position="252"/>
    </location>
</feature>
<sequence length="681" mass="76830">MIEGGIEENDEDEDPLRKLFRNIRIVFLFTSLMATATPTAASLTQIRVHIPVILNMSKMNYDGWRILFETHCRSFSVTGHLDGTSLPTDDADTNWQQLDNTVKMWIYGTISESLLNSVLKAQCSARELWQTLENLFRDNKEARAIQLENELRNLTIGDLPVHDYCQKLKKISDTLANVDSPVTERVLVIHLLNGLSSKFDNIINVIKHRTPPSPCCNHSQREQQSDFDNQRNYNNNYRGNRNHRGNRGRQGRGRNNYNQNWNPRQSWSWPQQQQNWPQQQPHYNRNWPMQPQFPPPYNRPPYPHQQYTPPPAAGLLGPSPQRQNTAYVAQTVQPSQSEAIPTALASAFNSMTYQDPADHGWYMDTGATAHLTSQPGALSLTQNSSSSSLPIVTVGNGSSLPEKDLRTRVPIIRCDSKGPLYSIKSPSSHQALITNTIGAKVWHCRLGHPGNSTLRSLSSSGIQSRFSCPHTSQQNGRPERTLRTLNNLIRSLLFHAHMPSTYWVEALHMACHLFNILPSSTIDNDTPFSKLFQKPVSYDHLRVFGCLCYPNLLPTSAHKLAPRSAKCVFLGYPSNHRGYRCLDLSTNKNILSRHVVFDESSFPFNEDPPSPSSSPPTSYSFPFPILQNLQPDPIMETPASDHSTWSSLLYLGQFAARLTCRGLLVGSKYFAGKIHNAAVKL</sequence>
<reference evidence="3" key="1">
    <citation type="submission" date="2020-01" db="EMBL/GenBank/DDBJ databases">
        <authorList>
            <person name="Mishra B."/>
        </authorList>
    </citation>
    <scope>NUCLEOTIDE SEQUENCE [LARGE SCALE GENOMIC DNA]</scope>
</reference>
<keyword evidence="4" id="KW-1185">Reference proteome</keyword>
<evidence type="ECO:0000313" key="3">
    <source>
        <dbReference type="EMBL" id="CAA7050453.1"/>
    </source>
</evidence>